<dbReference type="Pfam" id="PF07690">
    <property type="entry name" value="MFS_1"/>
    <property type="match status" value="1"/>
</dbReference>
<evidence type="ECO:0000256" key="4">
    <source>
        <dbReference type="SAM" id="Phobius"/>
    </source>
</evidence>
<feature type="transmembrane region" description="Helical" evidence="4">
    <location>
        <begin position="170"/>
        <end position="190"/>
    </location>
</feature>
<keyword evidence="7" id="KW-1185">Reference proteome</keyword>
<dbReference type="InterPro" id="IPR036259">
    <property type="entry name" value="MFS_trans_sf"/>
</dbReference>
<dbReference type="PANTHER" id="PTHR42910">
    <property type="entry name" value="TRANSPORTER SCO4007-RELATED"/>
    <property type="match status" value="1"/>
</dbReference>
<reference evidence="6 7" key="1">
    <citation type="submission" date="2020-05" db="EMBL/GenBank/DDBJ databases">
        <title>Genome Sequencing of Type Strains.</title>
        <authorList>
            <person name="Lemaire J.F."/>
            <person name="Inderbitzin P."/>
            <person name="Gregorio O.A."/>
            <person name="Collins S.B."/>
            <person name="Wespe N."/>
            <person name="Knight-Connoni V."/>
        </authorList>
    </citation>
    <scope>NUCLEOTIDE SEQUENCE [LARGE SCALE GENOMIC DNA]</scope>
    <source>
        <strain evidence="6 7">DSM 100049</strain>
    </source>
</reference>
<feature type="transmembrane region" description="Helical" evidence="4">
    <location>
        <begin position="82"/>
        <end position="100"/>
    </location>
</feature>
<feature type="transmembrane region" description="Helical" evidence="4">
    <location>
        <begin position="366"/>
        <end position="385"/>
    </location>
</feature>
<feature type="transmembrane region" description="Helical" evidence="4">
    <location>
        <begin position="19"/>
        <end position="36"/>
    </location>
</feature>
<feature type="transmembrane region" description="Helical" evidence="4">
    <location>
        <begin position="250"/>
        <end position="272"/>
    </location>
</feature>
<dbReference type="CDD" id="cd17324">
    <property type="entry name" value="MFS_NepI_like"/>
    <property type="match status" value="1"/>
</dbReference>
<evidence type="ECO:0000256" key="3">
    <source>
        <dbReference type="ARBA" id="ARBA00023136"/>
    </source>
</evidence>
<proteinExistence type="predicted"/>
<comment type="caution">
    <text evidence="6">The sequence shown here is derived from an EMBL/GenBank/DDBJ whole genome shotgun (WGS) entry which is preliminary data.</text>
</comment>
<evidence type="ECO:0000259" key="5">
    <source>
        <dbReference type="PROSITE" id="PS50850"/>
    </source>
</evidence>
<dbReference type="Gene3D" id="1.20.1250.20">
    <property type="entry name" value="MFS general substrate transporter like domains"/>
    <property type="match status" value="1"/>
</dbReference>
<feature type="transmembrane region" description="Helical" evidence="4">
    <location>
        <begin position="56"/>
        <end position="75"/>
    </location>
</feature>
<dbReference type="Proteomes" id="UP000536441">
    <property type="component" value="Unassembled WGS sequence"/>
</dbReference>
<name>A0A7Y6EGH4_9SPHN</name>
<evidence type="ECO:0000313" key="7">
    <source>
        <dbReference type="Proteomes" id="UP000536441"/>
    </source>
</evidence>
<dbReference type="EMBL" id="JABMCH010000057">
    <property type="protein sequence ID" value="NUU46415.1"/>
    <property type="molecule type" value="Genomic_DNA"/>
</dbReference>
<keyword evidence="2 4" id="KW-1133">Transmembrane helix</keyword>
<feature type="transmembrane region" description="Helical" evidence="4">
    <location>
        <begin position="141"/>
        <end position="164"/>
    </location>
</feature>
<dbReference type="AlphaFoldDB" id="A0A7Y6EGH4"/>
<feature type="transmembrane region" description="Helical" evidence="4">
    <location>
        <begin position="343"/>
        <end position="360"/>
    </location>
</feature>
<dbReference type="RefSeq" id="WP_175311075.1">
    <property type="nucleotide sequence ID" value="NZ_CBCRYR010000004.1"/>
</dbReference>
<sequence>MTTITAQTDMQAGHLSRPLLFTLTLATGLAIANIYYNQPTLALMAQSLDERTTAYVPVATQIGYAAGLFFIVPFGDIANRKPLIVGQFLLLAAALMLVGTAPSAGFLVAASTLLGLAASVAQQLVPLAAHLSAPEKRGATVGTVMSGLLIGILLSRTLAGFIAAHWGWRAVFLAAAPVMLFTGLAMGAVLPRLQNTERMSYRALIGSMFDLWRDLPELRRAALTQAALFGAFSAFWTVLALRLAEPPFHIGAAGAGMFGVIGAVGVLVAPLAGRIADRDGPYRVIALGSAVSVVGWLLLGAWGTLAGMVVGVILLDFAVQSTLISHQHIIFALRPEARARINTLFMTTMFLGAAIGSAIGMKGWQMGGWVAVAAIGVLLSLGAIVTRPRRK</sequence>
<gene>
    <name evidence="6" type="ORF">HP438_05440</name>
</gene>
<organism evidence="6 7">
    <name type="scientific">Sphingomonas zeae</name>
    <dbReference type="NCBI Taxonomy" id="1646122"/>
    <lineage>
        <taxon>Bacteria</taxon>
        <taxon>Pseudomonadati</taxon>
        <taxon>Pseudomonadota</taxon>
        <taxon>Alphaproteobacteria</taxon>
        <taxon>Sphingomonadales</taxon>
        <taxon>Sphingomonadaceae</taxon>
        <taxon>Sphingomonas</taxon>
    </lineage>
</organism>
<dbReference type="PANTHER" id="PTHR42910:SF1">
    <property type="entry name" value="MAJOR FACILITATOR SUPERFAMILY (MFS) PROFILE DOMAIN-CONTAINING PROTEIN"/>
    <property type="match status" value="1"/>
</dbReference>
<protein>
    <submittedName>
        <fullName evidence="6">MFS transporter</fullName>
    </submittedName>
</protein>
<feature type="domain" description="Major facilitator superfamily (MFS) profile" evidence="5">
    <location>
        <begin position="1"/>
        <end position="391"/>
    </location>
</feature>
<dbReference type="InterPro" id="IPR020846">
    <property type="entry name" value="MFS_dom"/>
</dbReference>
<evidence type="ECO:0000256" key="2">
    <source>
        <dbReference type="ARBA" id="ARBA00022989"/>
    </source>
</evidence>
<keyword evidence="1 4" id="KW-0812">Transmembrane</keyword>
<evidence type="ECO:0000313" key="6">
    <source>
        <dbReference type="EMBL" id="NUU46415.1"/>
    </source>
</evidence>
<evidence type="ECO:0000256" key="1">
    <source>
        <dbReference type="ARBA" id="ARBA00022692"/>
    </source>
</evidence>
<accession>A0A7Y6EGH4</accession>
<feature type="transmembrane region" description="Helical" evidence="4">
    <location>
        <begin position="222"/>
        <end position="244"/>
    </location>
</feature>
<dbReference type="SUPFAM" id="SSF103473">
    <property type="entry name" value="MFS general substrate transporter"/>
    <property type="match status" value="1"/>
</dbReference>
<dbReference type="PROSITE" id="PS50850">
    <property type="entry name" value="MFS"/>
    <property type="match status" value="1"/>
</dbReference>
<keyword evidence="3 4" id="KW-0472">Membrane</keyword>
<dbReference type="GO" id="GO:0022857">
    <property type="term" value="F:transmembrane transporter activity"/>
    <property type="evidence" value="ECO:0007669"/>
    <property type="project" value="InterPro"/>
</dbReference>
<dbReference type="InterPro" id="IPR011701">
    <property type="entry name" value="MFS"/>
</dbReference>